<keyword evidence="4 7" id="KW-0255">Endonuclease</keyword>
<evidence type="ECO:0000256" key="6">
    <source>
        <dbReference type="ARBA" id="ARBA00022884"/>
    </source>
</evidence>
<dbReference type="InterPro" id="IPR000100">
    <property type="entry name" value="RNase_P"/>
</dbReference>
<reference evidence="10" key="1">
    <citation type="submission" date="2017-02" db="EMBL/GenBank/DDBJ databases">
        <authorList>
            <person name="Varghese N."/>
            <person name="Submissions S."/>
        </authorList>
    </citation>
    <scope>NUCLEOTIDE SEQUENCE [LARGE SCALE GENOMIC DNA]</scope>
    <source>
        <strain evidence="10">ATCC BAA-1030</strain>
    </source>
</reference>
<dbReference type="InterPro" id="IPR020568">
    <property type="entry name" value="Ribosomal_Su5_D2-typ_SF"/>
</dbReference>
<dbReference type="GO" id="GO:0001682">
    <property type="term" value="P:tRNA 5'-leader removal"/>
    <property type="evidence" value="ECO:0007669"/>
    <property type="project" value="UniProtKB-UniRule"/>
</dbReference>
<keyword evidence="6 7" id="KW-0694">RNA-binding</keyword>
<dbReference type="Gene3D" id="3.30.230.10">
    <property type="match status" value="1"/>
</dbReference>
<dbReference type="GO" id="GO:0042781">
    <property type="term" value="F:3'-tRNA processing endoribonuclease activity"/>
    <property type="evidence" value="ECO:0007669"/>
    <property type="project" value="TreeGrafter"/>
</dbReference>
<dbReference type="STRING" id="263852.SAMN02745116_02031"/>
<gene>
    <name evidence="7" type="primary">rnpA</name>
    <name evidence="9" type="ORF">SAMN02745116_02031</name>
</gene>
<sequence>MKKAFRVKSERDFQKIFHAKNSCANRNFVCYSLEKGEQKHFRVGISVGKRVSKKAVVRNAIKRKIRQSVFELKDEISPTMDFILIARPSTINLNKHEIKQNIIHVLKLANLINEKTEREEHV</sequence>
<evidence type="ECO:0000256" key="7">
    <source>
        <dbReference type="HAMAP-Rule" id="MF_00227"/>
    </source>
</evidence>
<comment type="subunit">
    <text evidence="7">Consists of a catalytic RNA component (M1 or rnpB) and a protein subunit.</text>
</comment>
<dbReference type="EC" id="3.1.26.5" evidence="7 8"/>
<dbReference type="GO" id="GO:0000049">
    <property type="term" value="F:tRNA binding"/>
    <property type="evidence" value="ECO:0007669"/>
    <property type="project" value="UniProtKB-UniRule"/>
</dbReference>
<dbReference type="NCBIfam" id="TIGR00188">
    <property type="entry name" value="rnpA"/>
    <property type="match status" value="1"/>
</dbReference>
<dbReference type="PANTHER" id="PTHR33992:SF1">
    <property type="entry name" value="RIBONUCLEASE P PROTEIN COMPONENT"/>
    <property type="match status" value="1"/>
</dbReference>
<dbReference type="PROSITE" id="PS00648">
    <property type="entry name" value="RIBONUCLEASE_P"/>
    <property type="match status" value="1"/>
</dbReference>
<proteinExistence type="inferred from homology"/>
<evidence type="ECO:0000313" key="9">
    <source>
        <dbReference type="EMBL" id="SJZ97829.1"/>
    </source>
</evidence>
<keyword evidence="10" id="KW-1185">Reference proteome</keyword>
<evidence type="ECO:0000256" key="2">
    <source>
        <dbReference type="ARBA" id="ARBA00022694"/>
    </source>
</evidence>
<accession>A0A1T4Q281</accession>
<dbReference type="Proteomes" id="UP000190328">
    <property type="component" value="Unassembled WGS sequence"/>
</dbReference>
<evidence type="ECO:0000256" key="8">
    <source>
        <dbReference type="NCBIfam" id="TIGR00188"/>
    </source>
</evidence>
<evidence type="ECO:0000313" key="10">
    <source>
        <dbReference type="Proteomes" id="UP000190328"/>
    </source>
</evidence>
<dbReference type="GO" id="GO:0030677">
    <property type="term" value="C:ribonuclease P complex"/>
    <property type="evidence" value="ECO:0007669"/>
    <property type="project" value="TreeGrafter"/>
</dbReference>
<dbReference type="InterPro" id="IPR020539">
    <property type="entry name" value="RNase_P_CS"/>
</dbReference>
<evidence type="ECO:0000256" key="5">
    <source>
        <dbReference type="ARBA" id="ARBA00022801"/>
    </source>
</evidence>
<dbReference type="Pfam" id="PF00825">
    <property type="entry name" value="Ribonuclease_P"/>
    <property type="match status" value="1"/>
</dbReference>
<evidence type="ECO:0000256" key="3">
    <source>
        <dbReference type="ARBA" id="ARBA00022722"/>
    </source>
</evidence>
<comment type="similarity">
    <text evidence="7">Belongs to the RnpA family.</text>
</comment>
<evidence type="ECO:0000256" key="1">
    <source>
        <dbReference type="ARBA" id="ARBA00002663"/>
    </source>
</evidence>
<dbReference type="HAMAP" id="MF_00227">
    <property type="entry name" value="RNase_P"/>
    <property type="match status" value="1"/>
</dbReference>
<dbReference type="EMBL" id="FUXI01000025">
    <property type="protein sequence ID" value="SJZ97829.1"/>
    <property type="molecule type" value="Genomic_DNA"/>
</dbReference>
<keyword evidence="5 7" id="KW-0378">Hydrolase</keyword>
<dbReference type="PANTHER" id="PTHR33992">
    <property type="entry name" value="RIBONUCLEASE P PROTEIN COMPONENT"/>
    <property type="match status" value="1"/>
</dbReference>
<keyword evidence="2 7" id="KW-0819">tRNA processing</keyword>
<name>A0A1T4Q281_9ENTE</name>
<dbReference type="GO" id="GO:0004526">
    <property type="term" value="F:ribonuclease P activity"/>
    <property type="evidence" value="ECO:0007669"/>
    <property type="project" value="UniProtKB-UniRule"/>
</dbReference>
<keyword evidence="3 7" id="KW-0540">Nuclease</keyword>
<dbReference type="FunFam" id="3.30.230.10:FF:000021">
    <property type="entry name" value="Ribonuclease P protein component"/>
    <property type="match status" value="1"/>
</dbReference>
<dbReference type="OrthoDB" id="9810867at2"/>
<dbReference type="SUPFAM" id="SSF54211">
    <property type="entry name" value="Ribosomal protein S5 domain 2-like"/>
    <property type="match status" value="1"/>
</dbReference>
<protein>
    <recommendedName>
        <fullName evidence="7 8">Ribonuclease P protein component</fullName>
        <shortName evidence="7">RNase P protein</shortName>
        <shortName evidence="7">RNaseP protein</shortName>
        <ecNumber evidence="7 8">3.1.26.5</ecNumber>
    </recommendedName>
    <alternativeName>
        <fullName evidence="7">Protein C5</fullName>
    </alternativeName>
</protein>
<dbReference type="AlphaFoldDB" id="A0A1T4Q281"/>
<comment type="function">
    <text evidence="1 7">RNaseP catalyzes the removal of the 5'-leader sequence from pre-tRNA to produce the mature 5'-terminus. It can also cleave other RNA substrates such as 4.5S RNA. The protein component plays an auxiliary but essential role in vivo by binding to the 5'-leader sequence and broadening the substrate specificity of the ribozyme.</text>
</comment>
<dbReference type="InterPro" id="IPR014721">
    <property type="entry name" value="Ribsml_uS5_D2-typ_fold_subgr"/>
</dbReference>
<organism evidence="9 10">
    <name type="scientific">Pilibacter termitis</name>
    <dbReference type="NCBI Taxonomy" id="263852"/>
    <lineage>
        <taxon>Bacteria</taxon>
        <taxon>Bacillati</taxon>
        <taxon>Bacillota</taxon>
        <taxon>Bacilli</taxon>
        <taxon>Lactobacillales</taxon>
        <taxon>Enterococcaceae</taxon>
        <taxon>Pilibacter</taxon>
    </lineage>
</organism>
<evidence type="ECO:0000256" key="4">
    <source>
        <dbReference type="ARBA" id="ARBA00022759"/>
    </source>
</evidence>
<dbReference type="RefSeq" id="WP_078807948.1">
    <property type="nucleotide sequence ID" value="NZ_FUXI01000025.1"/>
</dbReference>
<comment type="catalytic activity">
    <reaction evidence="7">
        <text>Endonucleolytic cleavage of RNA, removing 5'-extranucleotides from tRNA precursor.</text>
        <dbReference type="EC" id="3.1.26.5"/>
    </reaction>
</comment>